<dbReference type="GO" id="GO:0003700">
    <property type="term" value="F:DNA-binding transcription factor activity"/>
    <property type="evidence" value="ECO:0007669"/>
    <property type="project" value="InterPro"/>
</dbReference>
<evidence type="ECO:0000256" key="1">
    <source>
        <dbReference type="ARBA" id="ARBA00004123"/>
    </source>
</evidence>
<feature type="domain" description="BZIP" evidence="9">
    <location>
        <begin position="136"/>
        <end position="209"/>
    </location>
</feature>
<sequence>MESEKHYASASSSLTPTSSSSSSFSSPSEEIEAAETLAYLSRLAMRRHTTHSTDNCCTKRFNLDSPIPHSDLPPPSRGQAVAGDQQLDEKISCTTSIETERNQQNDRLRKFKVEQDADLSKTSHCNKSRRDLTEEEKEARRIRRVLANRESARQTIRRRQISSFISIFTALSEELSRKAATLVLENENLKRKKELALKEYQSLETTNKLLKEQVSKSINTKVEKTPVEQELSMADVAPTSGTSPWFHYNHFPVRQLFWPSILQSSNQVHTPFNSIPIPSHVYIPCPSESESPHKQNNLISHNQTQNPLYMFPCPWLYPPPDIGNGHPPASSCIEDKQDNLPPDKQCSTSLSLNRAGNGNYHPTLPIKLKTEPTEWTKSRSSSDPEHTIPSFSLDGVEQKKRCHNIGKFHRPAFDCNRHASVVKQEPELQLNLASNSKVSSTASGITTSSLEKKQEQFICTGKNLVDAVAAAEARKRRKELTKLKSNQSRRMDSDSGKVRFF</sequence>
<dbReference type="Gramene" id="Psat03G0136300-T1">
    <property type="protein sequence ID" value="KAI5425526.1"/>
    <property type="gene ID" value="KIW84_031363"/>
</dbReference>
<feature type="compositionally biased region" description="Basic and acidic residues" evidence="8">
    <location>
        <begin position="489"/>
        <end position="501"/>
    </location>
</feature>
<feature type="region of interest" description="Disordered" evidence="8">
    <location>
        <begin position="482"/>
        <end position="501"/>
    </location>
</feature>
<evidence type="ECO:0000256" key="2">
    <source>
        <dbReference type="ARBA" id="ARBA00007163"/>
    </source>
</evidence>
<keyword evidence="7" id="KW-0175">Coiled coil</keyword>
<feature type="region of interest" description="Disordered" evidence="8">
    <location>
        <begin position="65"/>
        <end position="87"/>
    </location>
</feature>
<organism evidence="10 11">
    <name type="scientific">Pisum sativum</name>
    <name type="common">Garden pea</name>
    <name type="synonym">Lathyrus oleraceus</name>
    <dbReference type="NCBI Taxonomy" id="3888"/>
    <lineage>
        <taxon>Eukaryota</taxon>
        <taxon>Viridiplantae</taxon>
        <taxon>Streptophyta</taxon>
        <taxon>Embryophyta</taxon>
        <taxon>Tracheophyta</taxon>
        <taxon>Spermatophyta</taxon>
        <taxon>Magnoliopsida</taxon>
        <taxon>eudicotyledons</taxon>
        <taxon>Gunneridae</taxon>
        <taxon>Pentapetalae</taxon>
        <taxon>rosids</taxon>
        <taxon>fabids</taxon>
        <taxon>Fabales</taxon>
        <taxon>Fabaceae</taxon>
        <taxon>Papilionoideae</taxon>
        <taxon>50 kb inversion clade</taxon>
        <taxon>NPAAA clade</taxon>
        <taxon>Hologalegina</taxon>
        <taxon>IRL clade</taxon>
        <taxon>Fabeae</taxon>
        <taxon>Lathyrus</taxon>
    </lineage>
</organism>
<name>A0A9D5B084_PEA</name>
<evidence type="ECO:0000313" key="11">
    <source>
        <dbReference type="Proteomes" id="UP001058974"/>
    </source>
</evidence>
<feature type="compositionally biased region" description="Basic and acidic residues" evidence="8">
    <location>
        <begin position="372"/>
        <end position="386"/>
    </location>
</feature>
<feature type="region of interest" description="Disordered" evidence="8">
    <location>
        <begin position="326"/>
        <end position="346"/>
    </location>
</feature>
<dbReference type="Proteomes" id="UP001058974">
    <property type="component" value="Chromosome 3"/>
</dbReference>
<feature type="region of interest" description="Disordered" evidence="8">
    <location>
        <begin position="1"/>
        <end position="32"/>
    </location>
</feature>
<feature type="compositionally biased region" description="Low complexity" evidence="8">
    <location>
        <begin position="8"/>
        <end position="28"/>
    </location>
</feature>
<evidence type="ECO:0000313" key="10">
    <source>
        <dbReference type="EMBL" id="KAI5425526.1"/>
    </source>
</evidence>
<evidence type="ECO:0000256" key="5">
    <source>
        <dbReference type="ARBA" id="ARBA00023163"/>
    </source>
</evidence>
<keyword evidence="6" id="KW-0539">Nucleus</keyword>
<evidence type="ECO:0000256" key="7">
    <source>
        <dbReference type="SAM" id="Coils"/>
    </source>
</evidence>
<proteinExistence type="inferred from homology"/>
<dbReference type="InterPro" id="IPR004827">
    <property type="entry name" value="bZIP"/>
</dbReference>
<keyword evidence="5" id="KW-0804">Transcription</keyword>
<dbReference type="SMART" id="SM00338">
    <property type="entry name" value="BRLZ"/>
    <property type="match status" value="1"/>
</dbReference>
<dbReference type="EMBL" id="JAMSHJ010000003">
    <property type="protein sequence ID" value="KAI5425526.1"/>
    <property type="molecule type" value="Genomic_DNA"/>
</dbReference>
<comment type="caution">
    <text evidence="10">The sequence shown here is derived from an EMBL/GenBank/DDBJ whole genome shotgun (WGS) entry which is preliminary data.</text>
</comment>
<gene>
    <name evidence="10" type="ORF">KIW84_031363</name>
</gene>
<evidence type="ECO:0000259" key="9">
    <source>
        <dbReference type="SMART" id="SM00338"/>
    </source>
</evidence>
<dbReference type="GO" id="GO:0043565">
    <property type="term" value="F:sequence-specific DNA binding"/>
    <property type="evidence" value="ECO:0007669"/>
    <property type="project" value="InterPro"/>
</dbReference>
<dbReference type="AlphaFoldDB" id="A0A9D5B084"/>
<comment type="similarity">
    <text evidence="2">Belongs to the bZIP family.</text>
</comment>
<dbReference type="InterPro" id="IPR044827">
    <property type="entry name" value="GBF-like"/>
</dbReference>
<accession>A0A9D5B084</accession>
<dbReference type="PANTHER" id="PTHR45967">
    <property type="entry name" value="G-BOX-BINDING FACTOR 3-RELATED"/>
    <property type="match status" value="1"/>
</dbReference>
<dbReference type="CDD" id="cd14702">
    <property type="entry name" value="bZIP_plant_GBF1"/>
    <property type="match status" value="1"/>
</dbReference>
<dbReference type="GO" id="GO:0005634">
    <property type="term" value="C:nucleus"/>
    <property type="evidence" value="ECO:0007669"/>
    <property type="project" value="UniProtKB-SubCell"/>
</dbReference>
<keyword evidence="4" id="KW-0238">DNA-binding</keyword>
<evidence type="ECO:0000256" key="4">
    <source>
        <dbReference type="ARBA" id="ARBA00023125"/>
    </source>
</evidence>
<protein>
    <recommendedName>
        <fullName evidence="9">BZIP domain-containing protein</fullName>
    </recommendedName>
</protein>
<reference evidence="10 11" key="1">
    <citation type="journal article" date="2022" name="Nat. Genet.">
        <title>Improved pea reference genome and pan-genome highlight genomic features and evolutionary characteristics.</title>
        <authorList>
            <person name="Yang T."/>
            <person name="Liu R."/>
            <person name="Luo Y."/>
            <person name="Hu S."/>
            <person name="Wang D."/>
            <person name="Wang C."/>
            <person name="Pandey M.K."/>
            <person name="Ge S."/>
            <person name="Xu Q."/>
            <person name="Li N."/>
            <person name="Li G."/>
            <person name="Huang Y."/>
            <person name="Saxena R.K."/>
            <person name="Ji Y."/>
            <person name="Li M."/>
            <person name="Yan X."/>
            <person name="He Y."/>
            <person name="Liu Y."/>
            <person name="Wang X."/>
            <person name="Xiang C."/>
            <person name="Varshney R.K."/>
            <person name="Ding H."/>
            <person name="Gao S."/>
            <person name="Zong X."/>
        </authorList>
    </citation>
    <scope>NUCLEOTIDE SEQUENCE [LARGE SCALE GENOMIC DNA]</scope>
    <source>
        <strain evidence="10 11">cv. Zhongwan 6</strain>
    </source>
</reference>
<dbReference type="PANTHER" id="PTHR45967:SF28">
    <property type="entry name" value="BASIC-LEUCINE ZIPPER (BZIP) TRANSCRIPTION FACTOR FAMILY PROTEIN"/>
    <property type="match status" value="1"/>
</dbReference>
<evidence type="ECO:0000256" key="8">
    <source>
        <dbReference type="SAM" id="MobiDB-lite"/>
    </source>
</evidence>
<evidence type="ECO:0000256" key="6">
    <source>
        <dbReference type="ARBA" id="ARBA00023242"/>
    </source>
</evidence>
<feature type="coiled-coil region" evidence="7">
    <location>
        <begin position="172"/>
        <end position="213"/>
    </location>
</feature>
<comment type="subcellular location">
    <subcellularLocation>
        <location evidence="1">Nucleus</location>
    </subcellularLocation>
</comment>
<feature type="region of interest" description="Disordered" evidence="8">
    <location>
        <begin position="372"/>
        <end position="391"/>
    </location>
</feature>
<feature type="compositionally biased region" description="Basic and acidic residues" evidence="8">
    <location>
        <begin position="112"/>
        <end position="121"/>
    </location>
</feature>
<keyword evidence="11" id="KW-1185">Reference proteome</keyword>
<keyword evidence="3" id="KW-0805">Transcription regulation</keyword>
<evidence type="ECO:0000256" key="3">
    <source>
        <dbReference type="ARBA" id="ARBA00023015"/>
    </source>
</evidence>
<feature type="region of interest" description="Disordered" evidence="8">
    <location>
        <begin position="112"/>
        <end position="134"/>
    </location>
</feature>
<dbReference type="InterPro" id="IPR045314">
    <property type="entry name" value="bZIP_plant_GBF1"/>
</dbReference>